<keyword evidence="2" id="KW-1185">Reference proteome</keyword>
<proteinExistence type="predicted"/>
<organism evidence="1 2">
    <name type="scientific">Nonlabens dokdonensis</name>
    <dbReference type="NCBI Taxonomy" id="328515"/>
    <lineage>
        <taxon>Bacteria</taxon>
        <taxon>Pseudomonadati</taxon>
        <taxon>Bacteroidota</taxon>
        <taxon>Flavobacteriia</taxon>
        <taxon>Flavobacteriales</taxon>
        <taxon>Flavobacteriaceae</taxon>
        <taxon>Nonlabens</taxon>
    </lineage>
</organism>
<comment type="caution">
    <text evidence="1">The sequence shown here is derived from an EMBL/GenBank/DDBJ whole genome shotgun (WGS) entry which is preliminary data.</text>
</comment>
<evidence type="ECO:0000313" key="1">
    <source>
        <dbReference type="EMBL" id="PZX37914.1"/>
    </source>
</evidence>
<dbReference type="EMBL" id="QKZR01000006">
    <property type="protein sequence ID" value="PZX37914.1"/>
    <property type="molecule type" value="Genomic_DNA"/>
</dbReference>
<dbReference type="Proteomes" id="UP000248584">
    <property type="component" value="Unassembled WGS sequence"/>
</dbReference>
<name>A0ABX5PVA1_9FLAO</name>
<protein>
    <submittedName>
        <fullName evidence="1">Uncharacterized protein</fullName>
    </submittedName>
</protein>
<evidence type="ECO:0000313" key="2">
    <source>
        <dbReference type="Proteomes" id="UP000248584"/>
    </source>
</evidence>
<sequence>MALILSNMKLIYYISFLIIGFFSSAQIGINTNDPDAAAALDINAQNTINFGGLAIPVVSETQRNTIAVTASSEGTMLFVTYASGDRCLEIYDGIQDTWQKINCLTIGPLILWQQDFDTNTTWNYSSDVSFFDNGSDGFYGITTTLPFYSSTIMQNDFVGIDDLNDEGNGTSGFATLTFDTVAVSGNNISIQFDYDIQEWDNNDDVYYTAVVDGVDQTEVFFFDGIGDLSANGTEIISVPNGTSTVGFRIRFRQNGPDRGGFDNFRVVRN</sequence>
<accession>A0ABX5PVA1</accession>
<reference evidence="1 2" key="1">
    <citation type="submission" date="2018-06" db="EMBL/GenBank/DDBJ databases">
        <title>Genomic Encyclopedia of Archaeal and Bacterial Type Strains, Phase II (KMG-II): from individual species to whole genera.</title>
        <authorList>
            <person name="Goeker M."/>
        </authorList>
    </citation>
    <scope>NUCLEOTIDE SEQUENCE [LARGE SCALE GENOMIC DNA]</scope>
    <source>
        <strain evidence="1 2">DSM 17205</strain>
    </source>
</reference>
<gene>
    <name evidence="1" type="ORF">LX97_03009</name>
</gene>